<gene>
    <name evidence="2" type="ORF">ZHAS_00005243</name>
</gene>
<dbReference type="VEuPathDB" id="VectorBase:ASIC005243"/>
<dbReference type="EnsemblMetazoa" id="ASIC005243-RA">
    <property type="protein sequence ID" value="ASIC005243-PA"/>
    <property type="gene ID" value="ASIC005243"/>
</dbReference>
<sequence>MKRNSCLAAAEQRSPKTKNGSNANDVKFHHFGDHFRPIPKVNCISWWAAGEVRCKECISSGRGPDARVHILCIYACSPSFAG</sequence>
<organism evidence="2">
    <name type="scientific">Anopheles sinensis</name>
    <name type="common">Mosquito</name>
    <dbReference type="NCBI Taxonomy" id="74873"/>
    <lineage>
        <taxon>Eukaryota</taxon>
        <taxon>Metazoa</taxon>
        <taxon>Ecdysozoa</taxon>
        <taxon>Arthropoda</taxon>
        <taxon>Hexapoda</taxon>
        <taxon>Insecta</taxon>
        <taxon>Pterygota</taxon>
        <taxon>Neoptera</taxon>
        <taxon>Endopterygota</taxon>
        <taxon>Diptera</taxon>
        <taxon>Nematocera</taxon>
        <taxon>Culicoidea</taxon>
        <taxon>Culicidae</taxon>
        <taxon>Anophelinae</taxon>
        <taxon>Anopheles</taxon>
    </lineage>
</organism>
<protein>
    <submittedName>
        <fullName evidence="2 3">Sestrin-2</fullName>
    </submittedName>
</protein>
<evidence type="ECO:0000313" key="3">
    <source>
        <dbReference type="EnsemblMetazoa" id="ASIC005243-PA"/>
    </source>
</evidence>
<reference evidence="3" key="2">
    <citation type="submission" date="2020-05" db="UniProtKB">
        <authorList>
            <consortium name="EnsemblMetazoa"/>
        </authorList>
    </citation>
    <scope>IDENTIFICATION</scope>
</reference>
<name>A0A084VIX6_ANOSI</name>
<dbReference type="EMBL" id="KE524855">
    <property type="protein sequence ID" value="KFB37920.1"/>
    <property type="molecule type" value="Genomic_DNA"/>
</dbReference>
<accession>A0A084VIX6</accession>
<dbReference type="EMBL" id="ATLV01013414">
    <property type="status" value="NOT_ANNOTATED_CDS"/>
    <property type="molecule type" value="Genomic_DNA"/>
</dbReference>
<dbReference type="AlphaFoldDB" id="A0A084VIX6"/>
<evidence type="ECO:0000313" key="4">
    <source>
        <dbReference type="Proteomes" id="UP000030765"/>
    </source>
</evidence>
<proteinExistence type="predicted"/>
<reference evidence="2 4" key="1">
    <citation type="journal article" date="2014" name="BMC Genomics">
        <title>Genome sequence of Anopheles sinensis provides insight into genetics basis of mosquito competence for malaria parasites.</title>
        <authorList>
            <person name="Zhou D."/>
            <person name="Zhang D."/>
            <person name="Ding G."/>
            <person name="Shi L."/>
            <person name="Hou Q."/>
            <person name="Ye Y."/>
            <person name="Xu Y."/>
            <person name="Zhou H."/>
            <person name="Xiong C."/>
            <person name="Li S."/>
            <person name="Yu J."/>
            <person name="Hong S."/>
            <person name="Yu X."/>
            <person name="Zou P."/>
            <person name="Chen C."/>
            <person name="Chang X."/>
            <person name="Wang W."/>
            <person name="Lv Y."/>
            <person name="Sun Y."/>
            <person name="Ma L."/>
            <person name="Shen B."/>
            <person name="Zhu C."/>
        </authorList>
    </citation>
    <scope>NUCLEOTIDE SEQUENCE [LARGE SCALE GENOMIC DNA]</scope>
</reference>
<dbReference type="Proteomes" id="UP000030765">
    <property type="component" value="Unassembled WGS sequence"/>
</dbReference>
<feature type="region of interest" description="Disordered" evidence="1">
    <location>
        <begin position="1"/>
        <end position="24"/>
    </location>
</feature>
<evidence type="ECO:0000256" key="1">
    <source>
        <dbReference type="SAM" id="MobiDB-lite"/>
    </source>
</evidence>
<keyword evidence="4" id="KW-1185">Reference proteome</keyword>
<evidence type="ECO:0000313" key="2">
    <source>
        <dbReference type="EMBL" id="KFB37920.1"/>
    </source>
</evidence>